<evidence type="ECO:0000313" key="3">
    <source>
        <dbReference type="Proteomes" id="UP000271098"/>
    </source>
</evidence>
<organism evidence="4">
    <name type="scientific">Gongylonema pulchrum</name>
    <dbReference type="NCBI Taxonomy" id="637853"/>
    <lineage>
        <taxon>Eukaryota</taxon>
        <taxon>Metazoa</taxon>
        <taxon>Ecdysozoa</taxon>
        <taxon>Nematoda</taxon>
        <taxon>Chromadorea</taxon>
        <taxon>Rhabditida</taxon>
        <taxon>Spirurina</taxon>
        <taxon>Spiruromorpha</taxon>
        <taxon>Spiruroidea</taxon>
        <taxon>Gongylonematidae</taxon>
        <taxon>Gongylonema</taxon>
    </lineage>
</organism>
<reference evidence="2 3" key="2">
    <citation type="submission" date="2018-11" db="EMBL/GenBank/DDBJ databases">
        <authorList>
            <consortium name="Pathogen Informatics"/>
        </authorList>
    </citation>
    <scope>NUCLEOTIDE SEQUENCE [LARGE SCALE GENOMIC DNA]</scope>
</reference>
<gene>
    <name evidence="2" type="ORF">GPUH_LOCUS16552</name>
</gene>
<proteinExistence type="predicted"/>
<protein>
    <submittedName>
        <fullName evidence="4">TBP-binding domain-containing protein</fullName>
    </submittedName>
</protein>
<feature type="region of interest" description="Disordered" evidence="1">
    <location>
        <begin position="1"/>
        <end position="22"/>
    </location>
</feature>
<dbReference type="WBParaSite" id="GPUH_0001657401-mRNA-1">
    <property type="protein sequence ID" value="GPUH_0001657401-mRNA-1"/>
    <property type="gene ID" value="GPUH_0001657401"/>
</dbReference>
<dbReference type="Proteomes" id="UP000271098">
    <property type="component" value="Unassembled WGS sequence"/>
</dbReference>
<evidence type="ECO:0000313" key="4">
    <source>
        <dbReference type="WBParaSite" id="GPUH_0001657401-mRNA-1"/>
    </source>
</evidence>
<reference evidence="4" key="1">
    <citation type="submission" date="2016-06" db="UniProtKB">
        <authorList>
            <consortium name="WormBaseParasite"/>
        </authorList>
    </citation>
    <scope>IDENTIFICATION</scope>
</reference>
<sequence>MSGRDLFTYNPDLVGQDEEDMEGGVAFERDANDEDEDSEAEVKAFVIDERTFYCIDDEGHMLDDDLDEDDKVADAVTENVEINEELFDVDDVPDLENLNEKDEDAVAKMARLKLEEKNSVK</sequence>
<evidence type="ECO:0000313" key="2">
    <source>
        <dbReference type="EMBL" id="VDN28106.1"/>
    </source>
</evidence>
<evidence type="ECO:0000256" key="1">
    <source>
        <dbReference type="SAM" id="MobiDB-lite"/>
    </source>
</evidence>
<keyword evidence="3" id="KW-1185">Reference proteome</keyword>
<name>A0A183E6G1_9BILA</name>
<dbReference type="EMBL" id="UYRT01083904">
    <property type="protein sequence ID" value="VDN28106.1"/>
    <property type="molecule type" value="Genomic_DNA"/>
</dbReference>
<accession>A0A183E6G1</accession>
<dbReference type="AlphaFoldDB" id="A0A183E6G1"/>